<evidence type="ECO:0000313" key="2">
    <source>
        <dbReference type="EMBL" id="GAA1688261.1"/>
    </source>
</evidence>
<accession>A0ABP4THS3</accession>
<dbReference type="PROSITE" id="PS00107">
    <property type="entry name" value="PROTEIN_KINASE_ATP"/>
    <property type="match status" value="1"/>
</dbReference>
<evidence type="ECO:0008006" key="4">
    <source>
        <dbReference type="Google" id="ProtNLM"/>
    </source>
</evidence>
<keyword evidence="3" id="KW-1185">Reference proteome</keyword>
<dbReference type="Proteomes" id="UP001499947">
    <property type="component" value="Unassembled WGS sequence"/>
</dbReference>
<evidence type="ECO:0000256" key="1">
    <source>
        <dbReference type="PROSITE-ProRule" id="PRU10141"/>
    </source>
</evidence>
<dbReference type="EMBL" id="BAAALR010000039">
    <property type="protein sequence ID" value="GAA1688261.1"/>
    <property type="molecule type" value="Genomic_DNA"/>
</dbReference>
<dbReference type="SUPFAM" id="SSF56112">
    <property type="entry name" value="Protein kinase-like (PK-like)"/>
    <property type="match status" value="1"/>
</dbReference>
<comment type="caution">
    <text evidence="2">The sequence shown here is derived from an EMBL/GenBank/DDBJ whole genome shotgun (WGS) entry which is preliminary data.</text>
</comment>
<dbReference type="InterPro" id="IPR017441">
    <property type="entry name" value="Protein_kinase_ATP_BS"/>
</dbReference>
<evidence type="ECO:0000313" key="3">
    <source>
        <dbReference type="Proteomes" id="UP001499947"/>
    </source>
</evidence>
<protein>
    <recommendedName>
        <fullName evidence="4">Protein kinase domain-containing protein</fullName>
    </recommendedName>
</protein>
<proteinExistence type="predicted"/>
<dbReference type="Gene3D" id="3.30.200.20">
    <property type="entry name" value="Phosphorylase Kinase, domain 1"/>
    <property type="match status" value="1"/>
</dbReference>
<gene>
    <name evidence="2" type="ORF">GCM10009680_29780</name>
</gene>
<dbReference type="InterPro" id="IPR011009">
    <property type="entry name" value="Kinase-like_dom_sf"/>
</dbReference>
<organism evidence="2 3">
    <name type="scientific">Streptomyces yatensis</name>
    <dbReference type="NCBI Taxonomy" id="155177"/>
    <lineage>
        <taxon>Bacteria</taxon>
        <taxon>Bacillati</taxon>
        <taxon>Actinomycetota</taxon>
        <taxon>Actinomycetes</taxon>
        <taxon>Kitasatosporales</taxon>
        <taxon>Streptomycetaceae</taxon>
        <taxon>Streptomyces</taxon>
        <taxon>Streptomyces violaceusniger group</taxon>
    </lineage>
</organism>
<reference evidence="3" key="1">
    <citation type="journal article" date="2019" name="Int. J. Syst. Evol. Microbiol.">
        <title>The Global Catalogue of Microorganisms (GCM) 10K type strain sequencing project: providing services to taxonomists for standard genome sequencing and annotation.</title>
        <authorList>
            <consortium name="The Broad Institute Genomics Platform"/>
            <consortium name="The Broad Institute Genome Sequencing Center for Infectious Disease"/>
            <person name="Wu L."/>
            <person name="Ma J."/>
        </authorList>
    </citation>
    <scope>NUCLEOTIDE SEQUENCE [LARGE SCALE GENOMIC DNA]</scope>
    <source>
        <strain evidence="3">JCM 13244</strain>
    </source>
</reference>
<name>A0ABP4THS3_9ACTN</name>
<sequence>MAPVDMGGDLSGRLLGGRYRVTGRLGRGGMGVVCRTVDAVLGREVAVKVLRPIPTPPVPSWPICAPGCSGRRGRRPGSGTPG</sequence>
<keyword evidence="1" id="KW-0067">ATP-binding</keyword>
<feature type="binding site" evidence="1">
    <location>
        <position position="48"/>
    </location>
    <ligand>
        <name>ATP</name>
        <dbReference type="ChEBI" id="CHEBI:30616"/>
    </ligand>
</feature>
<keyword evidence="1" id="KW-0547">Nucleotide-binding</keyword>